<sequence length="515" mass="57600">MRECLCCKWGEVDDPPEGWIEKPISMKIFMQVPALDGGVSPLNAADARKRILSMASDRLEKGLCPGVVAWCEKCERVTPLVRRGWSDAGEAILDMLEEARRFDVMYRVERSGGRHTATKEGGKNFTKERIRKDVGKDAGNDAGKNAGEEAGKEDQPGGEGLRGEPQRDRRATPLSQLQGDLMFWPVRAAPGNFFESSYSLFHVGFKPRRRTENEREVVREAQSISLEPLQEIRCRGGVTLVIQSFRPQRPRASVSTGIRKGLVECEVRRDSRQEEEEEEADARRVPAGGEMSEGDHTHSGMQALQGSSFQGSSFQGSSLQGQPFQGTQQSSISQTPGNPGPGKVVDSKGEVRNFNDMTPVLQHIKSLEEANQKLRAQMEELMNKNNKLSERTRHDMQKVLDTVMAKFGDALESNDQGMKDRLLTGMKRLVENSAEDNGVWRMMVCASNLYERQTHELDQLRLENNELKERVNGTFSSEAARVGDKRRATDELERPPAIGGDIWNDFAMAFKEEGI</sequence>
<evidence type="ECO:0000313" key="3">
    <source>
        <dbReference type="EMBL" id="EKX32052.1"/>
    </source>
</evidence>
<reference evidence="4" key="3">
    <citation type="submission" date="2015-06" db="UniProtKB">
        <authorList>
            <consortium name="EnsemblProtists"/>
        </authorList>
    </citation>
    <scope>IDENTIFICATION</scope>
</reference>
<feature type="region of interest" description="Disordered" evidence="2">
    <location>
        <begin position="268"/>
        <end position="343"/>
    </location>
</feature>
<reference evidence="5" key="2">
    <citation type="submission" date="2012-11" db="EMBL/GenBank/DDBJ databases">
        <authorList>
            <person name="Kuo A."/>
            <person name="Curtis B.A."/>
            <person name="Tanifuji G."/>
            <person name="Burki F."/>
            <person name="Gruber A."/>
            <person name="Irimia M."/>
            <person name="Maruyama S."/>
            <person name="Arias M.C."/>
            <person name="Ball S.G."/>
            <person name="Gile G.H."/>
            <person name="Hirakawa Y."/>
            <person name="Hopkins J.F."/>
            <person name="Rensing S.A."/>
            <person name="Schmutz J."/>
            <person name="Symeonidi A."/>
            <person name="Elias M."/>
            <person name="Eveleigh R.J."/>
            <person name="Herman E.K."/>
            <person name="Klute M.J."/>
            <person name="Nakayama T."/>
            <person name="Obornik M."/>
            <person name="Reyes-Prieto A."/>
            <person name="Armbrust E.V."/>
            <person name="Aves S.J."/>
            <person name="Beiko R.G."/>
            <person name="Coutinho P."/>
            <person name="Dacks J.B."/>
            <person name="Durnford D.G."/>
            <person name="Fast N.M."/>
            <person name="Green B.R."/>
            <person name="Grisdale C."/>
            <person name="Hempe F."/>
            <person name="Henrissat B."/>
            <person name="Hoppner M.P."/>
            <person name="Ishida K.-I."/>
            <person name="Kim E."/>
            <person name="Koreny L."/>
            <person name="Kroth P.G."/>
            <person name="Liu Y."/>
            <person name="Malik S.-B."/>
            <person name="Maier U.G."/>
            <person name="McRose D."/>
            <person name="Mock T."/>
            <person name="Neilson J.A."/>
            <person name="Onodera N.T."/>
            <person name="Poole A.M."/>
            <person name="Pritham E.J."/>
            <person name="Richards T.A."/>
            <person name="Rocap G."/>
            <person name="Roy S.W."/>
            <person name="Sarai C."/>
            <person name="Schaack S."/>
            <person name="Shirato S."/>
            <person name="Slamovits C.H."/>
            <person name="Spencer D.F."/>
            <person name="Suzuki S."/>
            <person name="Worden A.Z."/>
            <person name="Zauner S."/>
            <person name="Barry K."/>
            <person name="Bell C."/>
            <person name="Bharti A.K."/>
            <person name="Crow J.A."/>
            <person name="Grimwood J."/>
            <person name="Kramer R."/>
            <person name="Lindquist E."/>
            <person name="Lucas S."/>
            <person name="Salamov A."/>
            <person name="McFadden G.I."/>
            <person name="Lane C.E."/>
            <person name="Keeling P.J."/>
            <person name="Gray M.W."/>
            <person name="Grigoriev I.V."/>
            <person name="Archibald J.M."/>
        </authorList>
    </citation>
    <scope>NUCLEOTIDE SEQUENCE</scope>
    <source>
        <strain evidence="5">CCMP2712</strain>
    </source>
</reference>
<dbReference type="EnsemblProtists" id="EKX32052">
    <property type="protein sequence ID" value="EKX32052"/>
    <property type="gene ID" value="GUITHDRAFT_121782"/>
</dbReference>
<feature type="compositionally biased region" description="Polar residues" evidence="2">
    <location>
        <begin position="327"/>
        <end position="337"/>
    </location>
</feature>
<evidence type="ECO:0000313" key="5">
    <source>
        <dbReference type="Proteomes" id="UP000011087"/>
    </source>
</evidence>
<feature type="region of interest" description="Disordered" evidence="2">
    <location>
        <begin position="112"/>
        <end position="170"/>
    </location>
</feature>
<dbReference type="KEGG" id="gtt:GUITHDRAFT_121782"/>
<organism evidence="3">
    <name type="scientific">Guillardia theta (strain CCMP2712)</name>
    <name type="common">Cryptophyte</name>
    <dbReference type="NCBI Taxonomy" id="905079"/>
    <lineage>
        <taxon>Eukaryota</taxon>
        <taxon>Cryptophyceae</taxon>
        <taxon>Pyrenomonadales</taxon>
        <taxon>Geminigeraceae</taxon>
        <taxon>Guillardia</taxon>
    </lineage>
</organism>
<dbReference type="PaxDb" id="55529-EKX32052"/>
<reference evidence="3 5" key="1">
    <citation type="journal article" date="2012" name="Nature">
        <title>Algal genomes reveal evolutionary mosaicism and the fate of nucleomorphs.</title>
        <authorList>
            <consortium name="DOE Joint Genome Institute"/>
            <person name="Curtis B.A."/>
            <person name="Tanifuji G."/>
            <person name="Burki F."/>
            <person name="Gruber A."/>
            <person name="Irimia M."/>
            <person name="Maruyama S."/>
            <person name="Arias M.C."/>
            <person name="Ball S.G."/>
            <person name="Gile G.H."/>
            <person name="Hirakawa Y."/>
            <person name="Hopkins J.F."/>
            <person name="Kuo A."/>
            <person name="Rensing S.A."/>
            <person name="Schmutz J."/>
            <person name="Symeonidi A."/>
            <person name="Elias M."/>
            <person name="Eveleigh R.J."/>
            <person name="Herman E.K."/>
            <person name="Klute M.J."/>
            <person name="Nakayama T."/>
            <person name="Obornik M."/>
            <person name="Reyes-Prieto A."/>
            <person name="Armbrust E.V."/>
            <person name="Aves S.J."/>
            <person name="Beiko R.G."/>
            <person name="Coutinho P."/>
            <person name="Dacks J.B."/>
            <person name="Durnford D.G."/>
            <person name="Fast N.M."/>
            <person name="Green B.R."/>
            <person name="Grisdale C.J."/>
            <person name="Hempel F."/>
            <person name="Henrissat B."/>
            <person name="Hoppner M.P."/>
            <person name="Ishida K."/>
            <person name="Kim E."/>
            <person name="Koreny L."/>
            <person name="Kroth P.G."/>
            <person name="Liu Y."/>
            <person name="Malik S.B."/>
            <person name="Maier U.G."/>
            <person name="McRose D."/>
            <person name="Mock T."/>
            <person name="Neilson J.A."/>
            <person name="Onodera N.T."/>
            <person name="Poole A.M."/>
            <person name="Pritham E.J."/>
            <person name="Richards T.A."/>
            <person name="Rocap G."/>
            <person name="Roy S.W."/>
            <person name="Sarai C."/>
            <person name="Schaack S."/>
            <person name="Shirato S."/>
            <person name="Slamovits C.H."/>
            <person name="Spencer D.F."/>
            <person name="Suzuki S."/>
            <person name="Worden A.Z."/>
            <person name="Zauner S."/>
            <person name="Barry K."/>
            <person name="Bell C."/>
            <person name="Bharti A.K."/>
            <person name="Crow J.A."/>
            <person name="Grimwood J."/>
            <person name="Kramer R."/>
            <person name="Lindquist E."/>
            <person name="Lucas S."/>
            <person name="Salamov A."/>
            <person name="McFadden G.I."/>
            <person name="Lane C.E."/>
            <person name="Keeling P.J."/>
            <person name="Gray M.W."/>
            <person name="Grigoriev I.V."/>
            <person name="Archibald J.M."/>
        </authorList>
    </citation>
    <scope>NUCLEOTIDE SEQUENCE</scope>
    <source>
        <strain evidence="3 5">CCMP2712</strain>
    </source>
</reference>
<protein>
    <submittedName>
        <fullName evidence="3 4">Uncharacterized protein</fullName>
    </submittedName>
</protein>
<feature type="compositionally biased region" description="Basic and acidic residues" evidence="2">
    <location>
        <begin position="146"/>
        <end position="170"/>
    </location>
</feature>
<dbReference type="Proteomes" id="UP000011087">
    <property type="component" value="Unassembled WGS sequence"/>
</dbReference>
<feature type="compositionally biased region" description="Low complexity" evidence="2">
    <location>
        <begin position="305"/>
        <end position="326"/>
    </location>
</feature>
<accession>L1I7I6</accession>
<feature type="compositionally biased region" description="Basic and acidic residues" evidence="2">
    <location>
        <begin position="112"/>
        <end position="139"/>
    </location>
</feature>
<evidence type="ECO:0000256" key="2">
    <source>
        <dbReference type="SAM" id="MobiDB-lite"/>
    </source>
</evidence>
<dbReference type="RefSeq" id="XP_005819032.1">
    <property type="nucleotide sequence ID" value="XM_005818975.1"/>
</dbReference>
<keyword evidence="5" id="KW-1185">Reference proteome</keyword>
<name>L1I7I6_GUITC</name>
<evidence type="ECO:0000313" key="4">
    <source>
        <dbReference type="EnsemblProtists" id="EKX32052"/>
    </source>
</evidence>
<keyword evidence="1" id="KW-0175">Coiled coil</keyword>
<dbReference type="EMBL" id="JH993215">
    <property type="protein sequence ID" value="EKX32052.1"/>
    <property type="molecule type" value="Genomic_DNA"/>
</dbReference>
<evidence type="ECO:0000256" key="1">
    <source>
        <dbReference type="SAM" id="Coils"/>
    </source>
</evidence>
<gene>
    <name evidence="3" type="ORF">GUITHDRAFT_121782</name>
</gene>
<feature type="coiled-coil region" evidence="1">
    <location>
        <begin position="360"/>
        <end position="391"/>
    </location>
</feature>
<dbReference type="GeneID" id="17288781"/>
<dbReference type="AlphaFoldDB" id="L1I7I6"/>
<dbReference type="HOGENOM" id="CLU_533686_0_0_1"/>
<proteinExistence type="predicted"/>